<dbReference type="OrthoDB" id="6904490at2"/>
<keyword evidence="2" id="KW-1185">Reference proteome</keyword>
<gene>
    <name evidence="1" type="ORF">SAMN05216221_2728</name>
</gene>
<sequence length="63" mass="7065">MSTLTELAKQIAELYPLQDKTAGKRYRIVSELAGLTELEEVSGKPRYIPTRALQDDTIWDLAG</sequence>
<protein>
    <submittedName>
        <fullName evidence="1">Uncharacterized protein</fullName>
    </submittedName>
</protein>
<dbReference type="RefSeq" id="WP_090349439.1">
    <property type="nucleotide sequence ID" value="NZ_LT629751.1"/>
</dbReference>
<dbReference type="AlphaFoldDB" id="A0A1H1VC44"/>
<dbReference type="EMBL" id="LT629751">
    <property type="protein sequence ID" value="SDS82337.1"/>
    <property type="molecule type" value="Genomic_DNA"/>
</dbReference>
<evidence type="ECO:0000313" key="1">
    <source>
        <dbReference type="EMBL" id="SDS82337.1"/>
    </source>
</evidence>
<reference evidence="2" key="1">
    <citation type="submission" date="2016-10" db="EMBL/GenBank/DDBJ databases">
        <authorList>
            <person name="Varghese N."/>
            <person name="Submissions S."/>
        </authorList>
    </citation>
    <scope>NUCLEOTIDE SEQUENCE [LARGE SCALE GENOMIC DNA]</scope>
    <source>
        <strain evidence="2">KCTC 32247</strain>
    </source>
</reference>
<evidence type="ECO:0000313" key="2">
    <source>
        <dbReference type="Proteomes" id="UP000243359"/>
    </source>
</evidence>
<dbReference type="Proteomes" id="UP000243359">
    <property type="component" value="Chromosome I"/>
</dbReference>
<organism evidence="1 2">
    <name type="scientific">Pseudomonas oryzae</name>
    <dbReference type="NCBI Taxonomy" id="1392877"/>
    <lineage>
        <taxon>Bacteria</taxon>
        <taxon>Pseudomonadati</taxon>
        <taxon>Pseudomonadota</taxon>
        <taxon>Gammaproteobacteria</taxon>
        <taxon>Pseudomonadales</taxon>
        <taxon>Pseudomonadaceae</taxon>
        <taxon>Pseudomonas</taxon>
    </lineage>
</organism>
<accession>A0A1H1VC44</accession>
<proteinExistence type="predicted"/>
<name>A0A1H1VC44_9PSED</name>